<dbReference type="PANTHER" id="PTHR45689">
    <property type="entry name" value="I[[H]] CHANNEL, ISOFORM E"/>
    <property type="match status" value="1"/>
</dbReference>
<dbReference type="EMBL" id="CAMXCT010006526">
    <property type="protein sequence ID" value="CAI4015342.1"/>
    <property type="molecule type" value="Genomic_DNA"/>
</dbReference>
<evidence type="ECO:0000256" key="1">
    <source>
        <dbReference type="ARBA" id="ARBA00004141"/>
    </source>
</evidence>
<evidence type="ECO:0000256" key="2">
    <source>
        <dbReference type="ARBA" id="ARBA00022692"/>
    </source>
</evidence>
<dbReference type="SUPFAM" id="SSF81324">
    <property type="entry name" value="Voltage-gated potassium channels"/>
    <property type="match status" value="1"/>
</dbReference>
<accession>A0A9P1GLF5</accession>
<sequence length="606" mass="69098">MGKSVLDHISTESPYEHLVKTELAQLQKVLLQQHTLETKNLKSSNERLRKELEKYEAIVEEQKIKESMTLGITPPAEPLAPPMERWALLAERLMEERPGGEKEVYDELPKVELHMRSVWKVSLQEMMRRRHHGMVLAMRGASDEMRMNEAVFEDACLQKFVVYPRSSKQLLWSTFGSFLILWDLVTIPLGIFDLPDFIHFLSIIARVSFFYWLIDMPLHFLFGIEIGGAAELRPSKLARRYFQSWFLIDLLVITMDASIILVEIFGNFSENGSTTLSPFHTARFLRALRLLRLLRLLRVAKLQQEMMVLANRFLTTHTFMLMKAVAGVCMLLLINHIIACSWYGIGTWDFEGRSWLARVQISQNDFAESYAASMHWALTQFTPSTNNIAPDNAIERFFALGVVVFAIGIFSSFITQITATMSSLRMARSEQNQKRAKLLQFFSERGLSVGLFGRLGRTMAGDPPSSEELWQRKVQQALQQEGHFEVRLKEPDVMLIQKIPERLKMQLHEEMFMNSLLSLNIWPSRKDIGGFLATICHHAMQEHSAVPGQDVFLPGTDCHDVYVIESGSMGYVTVAGDLIGEFTAVQGGLCLPCLWCVPGPGRFSQT</sequence>
<dbReference type="InterPro" id="IPR018490">
    <property type="entry name" value="cNMP-bd_dom_sf"/>
</dbReference>
<dbReference type="EMBL" id="CAMXCT020006526">
    <property type="protein sequence ID" value="CAL1168717.1"/>
    <property type="molecule type" value="Genomic_DNA"/>
</dbReference>
<dbReference type="Proteomes" id="UP001152797">
    <property type="component" value="Unassembled WGS sequence"/>
</dbReference>
<dbReference type="Gene3D" id="1.10.287.70">
    <property type="match status" value="1"/>
</dbReference>
<evidence type="ECO:0000313" key="10">
    <source>
        <dbReference type="Proteomes" id="UP001152797"/>
    </source>
</evidence>
<evidence type="ECO:0000256" key="3">
    <source>
        <dbReference type="ARBA" id="ARBA00022989"/>
    </source>
</evidence>
<evidence type="ECO:0000256" key="5">
    <source>
        <dbReference type="SAM" id="Coils"/>
    </source>
</evidence>
<organism evidence="8">
    <name type="scientific">Cladocopium goreaui</name>
    <dbReference type="NCBI Taxonomy" id="2562237"/>
    <lineage>
        <taxon>Eukaryota</taxon>
        <taxon>Sar</taxon>
        <taxon>Alveolata</taxon>
        <taxon>Dinophyceae</taxon>
        <taxon>Suessiales</taxon>
        <taxon>Symbiodiniaceae</taxon>
        <taxon>Cladocopium</taxon>
    </lineage>
</organism>
<feature type="coiled-coil region" evidence="5">
    <location>
        <begin position="31"/>
        <end position="65"/>
    </location>
</feature>
<feature type="transmembrane region" description="Helical" evidence="6">
    <location>
        <begin position="197"/>
        <end position="214"/>
    </location>
</feature>
<dbReference type="GO" id="GO:0098855">
    <property type="term" value="C:HCN channel complex"/>
    <property type="evidence" value="ECO:0007669"/>
    <property type="project" value="TreeGrafter"/>
</dbReference>
<gene>
    <name evidence="8" type="ORF">C1SCF055_LOCUS40176</name>
</gene>
<feature type="transmembrane region" description="Helical" evidence="6">
    <location>
        <begin position="321"/>
        <end position="345"/>
    </location>
</feature>
<dbReference type="PANTHER" id="PTHR45689:SF5">
    <property type="entry name" value="I[[H]] CHANNEL, ISOFORM E"/>
    <property type="match status" value="1"/>
</dbReference>
<keyword evidence="4 6" id="KW-0472">Membrane</keyword>
<dbReference type="Pfam" id="PF00520">
    <property type="entry name" value="Ion_trans"/>
    <property type="match status" value="1"/>
</dbReference>
<comment type="caution">
    <text evidence="8">The sequence shown here is derived from an EMBL/GenBank/DDBJ whole genome shotgun (WGS) entry which is preliminary data.</text>
</comment>
<keyword evidence="10" id="KW-1185">Reference proteome</keyword>
<dbReference type="SUPFAM" id="SSF51206">
    <property type="entry name" value="cAMP-binding domain-like"/>
    <property type="match status" value="1"/>
</dbReference>
<evidence type="ECO:0000313" key="9">
    <source>
        <dbReference type="EMBL" id="CAL4802654.1"/>
    </source>
</evidence>
<protein>
    <submittedName>
        <fullName evidence="9">Potassium/sodium hyperpolarization-activated cyclic nucleotide-gated channel 2 (Brain cyclic nucleotide-gated channel 2) (BCNG-2) (Hyperpolarization-activated cation channel 1) (HAC-1)</fullName>
    </submittedName>
</protein>
<dbReference type="GO" id="GO:0003254">
    <property type="term" value="P:regulation of membrane depolarization"/>
    <property type="evidence" value="ECO:0007669"/>
    <property type="project" value="TreeGrafter"/>
</dbReference>
<dbReference type="AlphaFoldDB" id="A0A9P1GLF5"/>
<dbReference type="GO" id="GO:0005249">
    <property type="term" value="F:voltage-gated potassium channel activity"/>
    <property type="evidence" value="ECO:0007669"/>
    <property type="project" value="TreeGrafter"/>
</dbReference>
<name>A0A9P1GLF5_9DINO</name>
<evidence type="ECO:0000259" key="7">
    <source>
        <dbReference type="Pfam" id="PF00520"/>
    </source>
</evidence>
<reference evidence="8" key="1">
    <citation type="submission" date="2022-10" db="EMBL/GenBank/DDBJ databases">
        <authorList>
            <person name="Chen Y."/>
            <person name="Dougan E. K."/>
            <person name="Chan C."/>
            <person name="Rhodes N."/>
            <person name="Thang M."/>
        </authorList>
    </citation>
    <scope>NUCLEOTIDE SEQUENCE</scope>
</reference>
<keyword evidence="3 6" id="KW-1133">Transmembrane helix</keyword>
<feature type="transmembrane region" description="Helical" evidence="6">
    <location>
        <begin position="245"/>
        <end position="264"/>
    </location>
</feature>
<evidence type="ECO:0000256" key="4">
    <source>
        <dbReference type="ARBA" id="ARBA00023136"/>
    </source>
</evidence>
<keyword evidence="5" id="KW-0175">Coiled coil</keyword>
<feature type="domain" description="Ion transport" evidence="7">
    <location>
        <begin position="171"/>
        <end position="425"/>
    </location>
</feature>
<proteinExistence type="predicted"/>
<dbReference type="EMBL" id="CAMXCT030006526">
    <property type="protein sequence ID" value="CAL4802654.1"/>
    <property type="molecule type" value="Genomic_DNA"/>
</dbReference>
<dbReference type="GO" id="GO:0035725">
    <property type="term" value="P:sodium ion transmembrane transport"/>
    <property type="evidence" value="ECO:0007669"/>
    <property type="project" value="TreeGrafter"/>
</dbReference>
<feature type="transmembrane region" description="Helical" evidence="6">
    <location>
        <begin position="170"/>
        <end position="191"/>
    </location>
</feature>
<dbReference type="InterPro" id="IPR005821">
    <property type="entry name" value="Ion_trans_dom"/>
</dbReference>
<reference evidence="9 10" key="2">
    <citation type="submission" date="2024-05" db="EMBL/GenBank/DDBJ databases">
        <authorList>
            <person name="Chen Y."/>
            <person name="Shah S."/>
            <person name="Dougan E. K."/>
            <person name="Thang M."/>
            <person name="Chan C."/>
        </authorList>
    </citation>
    <scope>NUCLEOTIDE SEQUENCE [LARGE SCALE GENOMIC DNA]</scope>
</reference>
<evidence type="ECO:0000313" key="8">
    <source>
        <dbReference type="EMBL" id="CAI4015342.1"/>
    </source>
</evidence>
<evidence type="ECO:0000256" key="6">
    <source>
        <dbReference type="SAM" id="Phobius"/>
    </source>
</evidence>
<keyword evidence="2 6" id="KW-0812">Transmembrane</keyword>
<comment type="subcellular location">
    <subcellularLocation>
        <location evidence="1">Membrane</location>
        <topology evidence="1">Multi-pass membrane protein</topology>
    </subcellularLocation>
</comment>
<dbReference type="OrthoDB" id="421226at2759"/>
<feature type="transmembrane region" description="Helical" evidence="6">
    <location>
        <begin position="397"/>
        <end position="419"/>
    </location>
</feature>
<dbReference type="InterPro" id="IPR051413">
    <property type="entry name" value="K/Na_HCN_channel"/>
</dbReference>